<protein>
    <recommendedName>
        <fullName evidence="2">GIY-YIG domain-containing protein</fullName>
    </recommendedName>
</protein>
<dbReference type="PANTHER" id="PTHR34477">
    <property type="entry name" value="UPF0213 PROTEIN YHBQ"/>
    <property type="match status" value="1"/>
</dbReference>
<dbReference type="InterPro" id="IPR000305">
    <property type="entry name" value="GIY-YIG_endonuc"/>
</dbReference>
<organism evidence="3 4">
    <name type="scientific">Candidatus Komeilibacteria bacterium RIFCSPLOWO2_02_FULL_48_11</name>
    <dbReference type="NCBI Taxonomy" id="1798553"/>
    <lineage>
        <taxon>Bacteria</taxon>
        <taxon>Candidatus Komeiliibacteriota</taxon>
    </lineage>
</organism>
<name>A0A1G2BTC2_9BACT</name>
<dbReference type="Gene3D" id="3.40.1440.10">
    <property type="entry name" value="GIY-YIG endonuclease"/>
    <property type="match status" value="1"/>
</dbReference>
<feature type="domain" description="GIY-YIG" evidence="2">
    <location>
        <begin position="3"/>
        <end position="80"/>
    </location>
</feature>
<evidence type="ECO:0000256" key="1">
    <source>
        <dbReference type="ARBA" id="ARBA00007435"/>
    </source>
</evidence>
<evidence type="ECO:0000313" key="4">
    <source>
        <dbReference type="Proteomes" id="UP000178109"/>
    </source>
</evidence>
<dbReference type="AlphaFoldDB" id="A0A1G2BTC2"/>
<proteinExistence type="inferred from homology"/>
<evidence type="ECO:0000259" key="2">
    <source>
        <dbReference type="PROSITE" id="PS50164"/>
    </source>
</evidence>
<dbReference type="EMBL" id="MHKO01000025">
    <property type="protein sequence ID" value="OGY92268.1"/>
    <property type="molecule type" value="Genomic_DNA"/>
</dbReference>
<dbReference type="Proteomes" id="UP000178109">
    <property type="component" value="Unassembled WGS sequence"/>
</dbReference>
<dbReference type="PROSITE" id="PS50164">
    <property type="entry name" value="GIY_YIG"/>
    <property type="match status" value="1"/>
</dbReference>
<dbReference type="STRING" id="1798553.A3H70_03440"/>
<dbReference type="Pfam" id="PF01541">
    <property type="entry name" value="GIY-YIG"/>
    <property type="match status" value="1"/>
</dbReference>
<accession>A0A1G2BTC2</accession>
<comment type="caution">
    <text evidence="3">The sequence shown here is derived from an EMBL/GenBank/DDBJ whole genome shotgun (WGS) entry which is preliminary data.</text>
</comment>
<dbReference type="PANTHER" id="PTHR34477:SF5">
    <property type="entry name" value="BSL5627 PROTEIN"/>
    <property type="match status" value="1"/>
</dbReference>
<reference evidence="3 4" key="1">
    <citation type="journal article" date="2016" name="Nat. Commun.">
        <title>Thousands of microbial genomes shed light on interconnected biogeochemical processes in an aquifer system.</title>
        <authorList>
            <person name="Anantharaman K."/>
            <person name="Brown C.T."/>
            <person name="Hug L.A."/>
            <person name="Sharon I."/>
            <person name="Castelle C.J."/>
            <person name="Probst A.J."/>
            <person name="Thomas B.C."/>
            <person name="Singh A."/>
            <person name="Wilkins M.J."/>
            <person name="Karaoz U."/>
            <person name="Brodie E.L."/>
            <person name="Williams K.H."/>
            <person name="Hubbard S.S."/>
            <person name="Banfield J.F."/>
        </authorList>
    </citation>
    <scope>NUCLEOTIDE SEQUENCE [LARGE SCALE GENOMIC DNA]</scope>
</reference>
<dbReference type="SUPFAM" id="SSF82771">
    <property type="entry name" value="GIY-YIG endonuclease"/>
    <property type="match status" value="1"/>
</dbReference>
<dbReference type="InterPro" id="IPR050190">
    <property type="entry name" value="UPF0213_domain"/>
</dbReference>
<gene>
    <name evidence="3" type="ORF">A3H70_03440</name>
</gene>
<dbReference type="InterPro" id="IPR035901">
    <property type="entry name" value="GIY-YIG_endonuc_sf"/>
</dbReference>
<dbReference type="CDD" id="cd10448">
    <property type="entry name" value="GIY-YIG_unchar_3"/>
    <property type="match status" value="1"/>
</dbReference>
<evidence type="ECO:0000313" key="3">
    <source>
        <dbReference type="EMBL" id="OGY92268.1"/>
    </source>
</evidence>
<sequence length="98" mass="12006">MQKGGYVYITTTKKNTVLYIGVTSDISVRDYKHKTKFYENSFTKKYNVDKLVYYERYDFIEDAIKREKQLKNWRREKKINLIKSMNPEFKELSMFSYE</sequence>
<comment type="similarity">
    <text evidence="1">Belongs to the UPF0213 family.</text>
</comment>